<feature type="domain" description="BON" evidence="1">
    <location>
        <begin position="13"/>
        <end position="72"/>
    </location>
</feature>
<evidence type="ECO:0000313" key="2">
    <source>
        <dbReference type="EMBL" id="MBA9003107.1"/>
    </source>
</evidence>
<protein>
    <submittedName>
        <fullName evidence="2">Osmotically-inducible protein OsmY</fullName>
    </submittedName>
</protein>
<proteinExistence type="predicted"/>
<name>A0A7W3R7W8_9ACTN</name>
<sequence>MTRTEDVPHYLVEHIRDRVAEQAHELGIQVDVRGDKVYLRGQVMSEERRRDIEEAARAAAHGHTVCNEVSVVSSREPDGEEHLS</sequence>
<dbReference type="Proteomes" id="UP000539313">
    <property type="component" value="Unassembled WGS sequence"/>
</dbReference>
<dbReference type="Gene3D" id="3.40.1520.20">
    <property type="match status" value="1"/>
</dbReference>
<evidence type="ECO:0000259" key="1">
    <source>
        <dbReference type="Pfam" id="PF04972"/>
    </source>
</evidence>
<comment type="caution">
    <text evidence="2">The sequence shown here is derived from an EMBL/GenBank/DDBJ whole genome shotgun (WGS) entry which is preliminary data.</text>
</comment>
<evidence type="ECO:0000313" key="3">
    <source>
        <dbReference type="Proteomes" id="UP000539313"/>
    </source>
</evidence>
<organism evidence="2 3">
    <name type="scientific">Thermomonospora cellulosilytica</name>
    <dbReference type="NCBI Taxonomy" id="1411118"/>
    <lineage>
        <taxon>Bacteria</taxon>
        <taxon>Bacillati</taxon>
        <taxon>Actinomycetota</taxon>
        <taxon>Actinomycetes</taxon>
        <taxon>Streptosporangiales</taxon>
        <taxon>Thermomonosporaceae</taxon>
        <taxon>Thermomonospora</taxon>
    </lineage>
</organism>
<dbReference type="AlphaFoldDB" id="A0A7W3R7W8"/>
<reference evidence="2 3" key="1">
    <citation type="submission" date="2020-08" db="EMBL/GenBank/DDBJ databases">
        <title>Sequencing the genomes of 1000 actinobacteria strains.</title>
        <authorList>
            <person name="Klenk H.-P."/>
        </authorList>
    </citation>
    <scope>NUCLEOTIDE SEQUENCE [LARGE SCALE GENOMIC DNA]</scope>
    <source>
        <strain evidence="2 3">DSM 45823</strain>
    </source>
</reference>
<dbReference type="EMBL" id="JACJII010000001">
    <property type="protein sequence ID" value="MBA9003107.1"/>
    <property type="molecule type" value="Genomic_DNA"/>
</dbReference>
<dbReference type="InterPro" id="IPR007055">
    <property type="entry name" value="BON_dom"/>
</dbReference>
<gene>
    <name evidence="2" type="ORF">HNR21_001989</name>
</gene>
<dbReference type="RefSeq" id="WP_119726887.1">
    <property type="nucleotide sequence ID" value="NZ_JACJII010000001.1"/>
</dbReference>
<keyword evidence="3" id="KW-1185">Reference proteome</keyword>
<dbReference type="Pfam" id="PF04972">
    <property type="entry name" value="BON"/>
    <property type="match status" value="1"/>
</dbReference>
<accession>A0A7W3R7W8</accession>